<protein>
    <submittedName>
        <fullName evidence="1">Retrotransposon protein</fullName>
    </submittedName>
</protein>
<evidence type="ECO:0000313" key="1">
    <source>
        <dbReference type="EMBL" id="BES94066.1"/>
    </source>
</evidence>
<dbReference type="EMBL" id="AP028913">
    <property type="protein sequence ID" value="BES94066.1"/>
    <property type="molecule type" value="Genomic_DNA"/>
</dbReference>
<keyword evidence="2" id="KW-1185">Reference proteome</keyword>
<organism evidence="1 2">
    <name type="scientific">Nesidiocoris tenuis</name>
    <dbReference type="NCBI Taxonomy" id="355587"/>
    <lineage>
        <taxon>Eukaryota</taxon>
        <taxon>Metazoa</taxon>
        <taxon>Ecdysozoa</taxon>
        <taxon>Arthropoda</taxon>
        <taxon>Hexapoda</taxon>
        <taxon>Insecta</taxon>
        <taxon>Pterygota</taxon>
        <taxon>Neoptera</taxon>
        <taxon>Paraneoptera</taxon>
        <taxon>Hemiptera</taxon>
        <taxon>Heteroptera</taxon>
        <taxon>Panheteroptera</taxon>
        <taxon>Cimicomorpha</taxon>
        <taxon>Miridae</taxon>
        <taxon>Dicyphina</taxon>
        <taxon>Nesidiocoris</taxon>
    </lineage>
</organism>
<evidence type="ECO:0000313" key="2">
    <source>
        <dbReference type="Proteomes" id="UP001307889"/>
    </source>
</evidence>
<accession>A0ABN7AT58</accession>
<name>A0ABN7AT58_9HEMI</name>
<gene>
    <name evidence="1" type="ORF">NTJ_06875</name>
</gene>
<dbReference type="Proteomes" id="UP001307889">
    <property type="component" value="Chromosome 5"/>
</dbReference>
<proteinExistence type="predicted"/>
<sequence>MPLLFDGSIPWAEYWLHFQAVGLWNGWDYDQAGLQLLIALRGQALTVASNISFQNRNIGNVKEALGQGPWHDISVLLAWRISRKDSKRGWQKIMLLITLKLHKSLLLQYIDCIIRRSDCKEQWIIIRA</sequence>
<reference evidence="1 2" key="1">
    <citation type="submission" date="2023-09" db="EMBL/GenBank/DDBJ databases">
        <title>Nesidiocoris tenuis whole genome shotgun sequence.</title>
        <authorList>
            <person name="Shibata T."/>
            <person name="Shimoda M."/>
            <person name="Kobayashi T."/>
            <person name="Uehara T."/>
        </authorList>
    </citation>
    <scope>NUCLEOTIDE SEQUENCE [LARGE SCALE GENOMIC DNA]</scope>
    <source>
        <strain evidence="1 2">Japan</strain>
    </source>
</reference>